<sequence>MHTSSSKVTHTKMNASCNRLKYKETAENTKNAKMTSSQMTKTTTSTLDEEKLEVDEKKETDAQSCFDRIWYSLSCSARFDLVIIASYATFLPPKILLFSVD</sequence>
<feature type="compositionally biased region" description="Low complexity" evidence="1">
    <location>
        <begin position="33"/>
        <end position="46"/>
    </location>
</feature>
<reference evidence="2" key="1">
    <citation type="submission" date="2016-07" db="EMBL/GenBank/DDBJ databases">
        <title>De novo transcriptome assembly of four accessions of the metal hyperaccumulator plant Noccaea caerulescens.</title>
        <authorList>
            <person name="Blande D."/>
            <person name="Halimaa P."/>
            <person name="Tervahauta A.I."/>
            <person name="Aarts M.G."/>
            <person name="Karenlampi S.O."/>
        </authorList>
    </citation>
    <scope>NUCLEOTIDE SEQUENCE</scope>
</reference>
<evidence type="ECO:0000313" key="2">
    <source>
        <dbReference type="EMBL" id="JAU05719.1"/>
    </source>
</evidence>
<protein>
    <submittedName>
        <fullName evidence="2">Uncharacterized protein</fullName>
    </submittedName>
</protein>
<proteinExistence type="predicted"/>
<dbReference type="AlphaFoldDB" id="A0A1J3CG26"/>
<dbReference type="EMBL" id="GEVI01026601">
    <property type="protein sequence ID" value="JAU05719.1"/>
    <property type="molecule type" value="Transcribed_RNA"/>
</dbReference>
<accession>A0A1J3CG26</accession>
<feature type="region of interest" description="Disordered" evidence="1">
    <location>
        <begin position="26"/>
        <end position="54"/>
    </location>
</feature>
<name>A0A1J3CG26_NOCCA</name>
<organism evidence="2">
    <name type="scientific">Noccaea caerulescens</name>
    <name type="common">Alpine penny-cress</name>
    <name type="synonym">Thlaspi caerulescens</name>
    <dbReference type="NCBI Taxonomy" id="107243"/>
    <lineage>
        <taxon>Eukaryota</taxon>
        <taxon>Viridiplantae</taxon>
        <taxon>Streptophyta</taxon>
        <taxon>Embryophyta</taxon>
        <taxon>Tracheophyta</taxon>
        <taxon>Spermatophyta</taxon>
        <taxon>Magnoliopsida</taxon>
        <taxon>eudicotyledons</taxon>
        <taxon>Gunneridae</taxon>
        <taxon>Pentapetalae</taxon>
        <taxon>rosids</taxon>
        <taxon>malvids</taxon>
        <taxon>Brassicales</taxon>
        <taxon>Brassicaceae</taxon>
        <taxon>Coluteocarpeae</taxon>
        <taxon>Noccaea</taxon>
    </lineage>
</organism>
<evidence type="ECO:0000256" key="1">
    <source>
        <dbReference type="SAM" id="MobiDB-lite"/>
    </source>
</evidence>
<gene>
    <name evidence="2" type="ORF">GA_TR539_c0_g1_i1_g.1827</name>
</gene>